<feature type="transmembrane region" description="Helical" evidence="1">
    <location>
        <begin position="67"/>
        <end position="86"/>
    </location>
</feature>
<dbReference type="Proteomes" id="UP000264445">
    <property type="component" value="Unassembled WGS sequence"/>
</dbReference>
<dbReference type="InterPro" id="IPR006938">
    <property type="entry name" value="DUF624"/>
</dbReference>
<dbReference type="EMBL" id="SLWU01000003">
    <property type="protein sequence ID" value="TCO68152.1"/>
    <property type="molecule type" value="Genomic_DNA"/>
</dbReference>
<keyword evidence="1" id="KW-0812">Transmembrane</keyword>
<dbReference type="Pfam" id="PF04854">
    <property type="entry name" value="DUF624"/>
    <property type="match status" value="1"/>
</dbReference>
<dbReference type="EMBL" id="DOLB01000111">
    <property type="protein sequence ID" value="HBT49687.1"/>
    <property type="molecule type" value="Genomic_DNA"/>
</dbReference>
<evidence type="ECO:0000313" key="5">
    <source>
        <dbReference type="Proteomes" id="UP000294886"/>
    </source>
</evidence>
<proteinExistence type="predicted"/>
<evidence type="ECO:0000313" key="2">
    <source>
        <dbReference type="EMBL" id="HBT49687.1"/>
    </source>
</evidence>
<dbReference type="RefSeq" id="WP_009609963.1">
    <property type="nucleotide sequence ID" value="NZ_DOLB01000111.1"/>
</dbReference>
<dbReference type="AlphaFoldDB" id="A0A101E6Y7"/>
<dbReference type="Proteomes" id="UP000294886">
    <property type="component" value="Unassembled WGS sequence"/>
</dbReference>
<evidence type="ECO:0000313" key="3">
    <source>
        <dbReference type="EMBL" id="TCO68152.1"/>
    </source>
</evidence>
<sequence>MRDSKFWDFAYFVTDLMILNVLWLLASLPVITVFHSTDALFYSIRLLRKDEGGSALREFWRGFVKHFWWMTANFFITALTLFILYVDIQFFTHQRSSFGYILSGLLLSMGLMFLITLIYTFLTVQYYEGNLLGLWKTSFVLGLGHLPQTILIIGIIALAFFVLQVVPITFFLILISGTAYLIDIVFEGIVKKYIKKD</sequence>
<keyword evidence="1" id="KW-1133">Transmembrane helix</keyword>
<feature type="transmembrane region" description="Helical" evidence="1">
    <location>
        <begin position="139"/>
        <end position="162"/>
    </location>
</feature>
<comment type="caution">
    <text evidence="2">The sequence shown here is derived from an EMBL/GenBank/DDBJ whole genome shotgun (WGS) entry which is preliminary data.</text>
</comment>
<feature type="transmembrane region" description="Helical" evidence="1">
    <location>
        <begin position="168"/>
        <end position="186"/>
    </location>
</feature>
<name>A0A101E6Y7_9THEO</name>
<evidence type="ECO:0000256" key="1">
    <source>
        <dbReference type="SAM" id="Phobius"/>
    </source>
</evidence>
<evidence type="ECO:0000313" key="4">
    <source>
        <dbReference type="Proteomes" id="UP000264445"/>
    </source>
</evidence>
<organism evidence="2 4">
    <name type="scientific">Caldanaerobacter subterraneus</name>
    <dbReference type="NCBI Taxonomy" id="911092"/>
    <lineage>
        <taxon>Bacteria</taxon>
        <taxon>Bacillati</taxon>
        <taxon>Bacillota</taxon>
        <taxon>Clostridia</taxon>
        <taxon>Thermoanaerobacterales</taxon>
        <taxon>Thermoanaerobacteraceae</taxon>
        <taxon>Caldanaerobacter</taxon>
    </lineage>
</organism>
<protein>
    <submittedName>
        <fullName evidence="2">DUF624 domain-containing protein</fullName>
    </submittedName>
    <submittedName>
        <fullName evidence="3">Putative membrane protein YesL</fullName>
    </submittedName>
</protein>
<dbReference type="OMA" id="VMRKWIQ"/>
<feature type="transmembrane region" description="Helical" evidence="1">
    <location>
        <begin position="98"/>
        <end position="127"/>
    </location>
</feature>
<gene>
    <name evidence="2" type="ORF">DEA61_07665</name>
    <name evidence="3" type="ORF">EV203_10347</name>
</gene>
<keyword evidence="1" id="KW-0472">Membrane</keyword>
<feature type="transmembrane region" description="Helical" evidence="1">
    <location>
        <begin position="20"/>
        <end position="47"/>
    </location>
</feature>
<reference evidence="2 4" key="1">
    <citation type="journal article" date="2018" name="Nat. Biotechnol.">
        <title>A standardized bacterial taxonomy based on genome phylogeny substantially revises the tree of life.</title>
        <authorList>
            <person name="Parks D.H."/>
            <person name="Chuvochina M."/>
            <person name="Waite D.W."/>
            <person name="Rinke C."/>
            <person name="Skarshewski A."/>
            <person name="Chaumeil P.A."/>
            <person name="Hugenholtz P."/>
        </authorList>
    </citation>
    <scope>NUCLEOTIDE SEQUENCE [LARGE SCALE GENOMIC DNA]</scope>
    <source>
        <strain evidence="2">UBA12544</strain>
    </source>
</reference>
<accession>A0A101E6Y7</accession>
<reference evidence="3 5" key="2">
    <citation type="submission" date="2019-03" db="EMBL/GenBank/DDBJ databases">
        <title>Genomic Encyclopedia of Type Strains, Phase IV (KMG-IV): sequencing the most valuable type-strain genomes for metagenomic binning, comparative biology and taxonomic classification.</title>
        <authorList>
            <person name="Goeker M."/>
        </authorList>
    </citation>
    <scope>NUCLEOTIDE SEQUENCE [LARGE SCALE GENOMIC DNA]</scope>
    <source>
        <strain evidence="3 5">DSM 13054</strain>
    </source>
</reference>